<dbReference type="RefSeq" id="WP_085933639.1">
    <property type="nucleotide sequence ID" value="NZ_FUWJ01000002.1"/>
</dbReference>
<dbReference type="PRINTS" id="PR00354">
    <property type="entry name" value="7FE8SFRDOXIN"/>
</dbReference>
<dbReference type="Gene3D" id="3.30.70.20">
    <property type="match status" value="1"/>
</dbReference>
<evidence type="ECO:0000256" key="6">
    <source>
        <dbReference type="ARBA" id="ARBA00022982"/>
    </source>
</evidence>
<evidence type="ECO:0000256" key="9">
    <source>
        <dbReference type="RuleBase" id="RU365098"/>
    </source>
</evidence>
<keyword evidence="6 9" id="KW-0249">Electron transport</keyword>
<dbReference type="PROSITE" id="PS51379">
    <property type="entry name" value="4FE4S_FER_2"/>
    <property type="match status" value="1"/>
</dbReference>
<evidence type="ECO:0000256" key="8">
    <source>
        <dbReference type="ARBA" id="ARBA00023014"/>
    </source>
</evidence>
<dbReference type="STRING" id="225324.SAMN02745126_01900"/>
<organism evidence="11 12">
    <name type="scientific">Enhydrobacter aerosaccus</name>
    <dbReference type="NCBI Taxonomy" id="225324"/>
    <lineage>
        <taxon>Bacteria</taxon>
        <taxon>Pseudomonadati</taxon>
        <taxon>Pseudomonadota</taxon>
        <taxon>Alphaproteobacteria</taxon>
        <taxon>Hyphomicrobiales</taxon>
        <taxon>Enhydrobacter</taxon>
    </lineage>
</organism>
<evidence type="ECO:0000256" key="4">
    <source>
        <dbReference type="ARBA" id="ARBA00022485"/>
    </source>
</evidence>
<keyword evidence="7 9" id="KW-0408">Iron</keyword>
<keyword evidence="3 9" id="KW-0813">Transport</keyword>
<accession>A0A1T4MNW1</accession>
<dbReference type="Proteomes" id="UP000190092">
    <property type="component" value="Unassembled WGS sequence"/>
</dbReference>
<dbReference type="EMBL" id="FUWJ01000002">
    <property type="protein sequence ID" value="SJZ68702.1"/>
    <property type="molecule type" value="Genomic_DNA"/>
</dbReference>
<dbReference type="PANTHER" id="PTHR42859">
    <property type="entry name" value="OXIDOREDUCTASE"/>
    <property type="match status" value="1"/>
</dbReference>
<evidence type="ECO:0000313" key="11">
    <source>
        <dbReference type="EMBL" id="SJZ68702.1"/>
    </source>
</evidence>
<dbReference type="Pfam" id="PF00037">
    <property type="entry name" value="Fer4"/>
    <property type="match status" value="1"/>
</dbReference>
<dbReference type="GO" id="GO:0046872">
    <property type="term" value="F:metal ion binding"/>
    <property type="evidence" value="ECO:0007669"/>
    <property type="project" value="UniProtKB-UniRule"/>
</dbReference>
<dbReference type="InterPro" id="IPR017900">
    <property type="entry name" value="4Fe4S_Fe_S_CS"/>
</dbReference>
<proteinExistence type="predicted"/>
<dbReference type="InterPro" id="IPR050294">
    <property type="entry name" value="RnfB_subfamily"/>
</dbReference>
<dbReference type="SUPFAM" id="SSF54862">
    <property type="entry name" value="4Fe-4S ferredoxins"/>
    <property type="match status" value="1"/>
</dbReference>
<dbReference type="PANTHER" id="PTHR42859:SF2">
    <property type="entry name" value="FERREDOXIN"/>
    <property type="match status" value="1"/>
</dbReference>
<evidence type="ECO:0000259" key="10">
    <source>
        <dbReference type="PROSITE" id="PS51379"/>
    </source>
</evidence>
<sequence>MAYVITSTCIDVKDGICQKVCPVECIYEGGRMMYIQPDECINCAICVSVCPVQAIFEDADVPAAEHAFIAANAEFFSPTVTGWGAPGGADRAHVSRVDAPLVRDFSVPKA</sequence>
<evidence type="ECO:0000256" key="5">
    <source>
        <dbReference type="ARBA" id="ARBA00022723"/>
    </source>
</evidence>
<feature type="domain" description="4Fe-4S ferredoxin-type" evidence="10">
    <location>
        <begin position="31"/>
        <end position="60"/>
    </location>
</feature>
<evidence type="ECO:0000256" key="7">
    <source>
        <dbReference type="ARBA" id="ARBA00023004"/>
    </source>
</evidence>
<gene>
    <name evidence="11" type="ORF">SAMN02745126_01900</name>
</gene>
<evidence type="ECO:0000256" key="2">
    <source>
        <dbReference type="ARBA" id="ARBA00001966"/>
    </source>
</evidence>
<evidence type="ECO:0000256" key="1">
    <source>
        <dbReference type="ARBA" id="ARBA00001927"/>
    </source>
</evidence>
<dbReference type="GO" id="GO:0009055">
    <property type="term" value="F:electron transfer activity"/>
    <property type="evidence" value="ECO:0007669"/>
    <property type="project" value="UniProtKB-UniRule"/>
</dbReference>
<dbReference type="PROSITE" id="PS00198">
    <property type="entry name" value="4FE4S_FER_1"/>
    <property type="match status" value="1"/>
</dbReference>
<dbReference type="InterPro" id="IPR017896">
    <property type="entry name" value="4Fe4S_Fe-S-bd"/>
</dbReference>
<keyword evidence="4 9" id="KW-0004">4Fe-4S</keyword>
<dbReference type="AlphaFoldDB" id="A0A1T4MNW1"/>
<protein>
    <recommendedName>
        <fullName evidence="9">Ferredoxin</fullName>
    </recommendedName>
</protein>
<keyword evidence="12" id="KW-1185">Reference proteome</keyword>
<keyword evidence="5 9" id="KW-0479">Metal-binding</keyword>
<evidence type="ECO:0000256" key="3">
    <source>
        <dbReference type="ARBA" id="ARBA00022448"/>
    </source>
</evidence>
<comment type="cofactor">
    <cofactor evidence="2 9">
        <name>[4Fe-4S] cluster</name>
        <dbReference type="ChEBI" id="CHEBI:49883"/>
    </cofactor>
</comment>
<keyword evidence="8 9" id="KW-0411">Iron-sulfur</keyword>
<evidence type="ECO:0000313" key="12">
    <source>
        <dbReference type="Proteomes" id="UP000190092"/>
    </source>
</evidence>
<dbReference type="OrthoDB" id="9803397at2"/>
<comment type="cofactor">
    <cofactor evidence="1">
        <name>[3Fe-4S] cluster</name>
        <dbReference type="ChEBI" id="CHEBI:21137"/>
    </cofactor>
</comment>
<reference evidence="12" key="1">
    <citation type="submission" date="2017-02" db="EMBL/GenBank/DDBJ databases">
        <authorList>
            <person name="Varghese N."/>
            <person name="Submissions S."/>
        </authorList>
    </citation>
    <scope>NUCLEOTIDE SEQUENCE [LARGE SCALE GENOMIC DNA]</scope>
    <source>
        <strain evidence="12">ATCC 27094</strain>
    </source>
</reference>
<name>A0A1T4MNW1_9HYPH</name>
<comment type="function">
    <text evidence="9">Ferredoxins are iron-sulfur proteins that transfer electrons in a wide variety of metabolic reactions.</text>
</comment>
<dbReference type="InterPro" id="IPR000813">
    <property type="entry name" value="7Fe_ferredoxin"/>
</dbReference>
<dbReference type="GO" id="GO:0051539">
    <property type="term" value="F:4 iron, 4 sulfur cluster binding"/>
    <property type="evidence" value="ECO:0007669"/>
    <property type="project" value="UniProtKB-UniRule"/>
</dbReference>